<evidence type="ECO:0000256" key="3">
    <source>
        <dbReference type="ARBA" id="ARBA00022741"/>
    </source>
</evidence>
<keyword evidence="4 6" id="KW-0067">ATP-binding</keyword>
<evidence type="ECO:0000259" key="5">
    <source>
        <dbReference type="PROSITE" id="PS50893"/>
    </source>
</evidence>
<dbReference type="CDD" id="cd03230">
    <property type="entry name" value="ABC_DR_subfamily_A"/>
    <property type="match status" value="1"/>
</dbReference>
<dbReference type="PANTHER" id="PTHR43335:SF4">
    <property type="entry name" value="ABC TRANSPORTER, ATP-BINDING PROTEIN"/>
    <property type="match status" value="1"/>
</dbReference>
<dbReference type="SMART" id="SM00382">
    <property type="entry name" value="AAA"/>
    <property type="match status" value="1"/>
</dbReference>
<evidence type="ECO:0000256" key="4">
    <source>
        <dbReference type="ARBA" id="ARBA00022840"/>
    </source>
</evidence>
<name>A0A4P9VS14_9GAMM</name>
<dbReference type="GO" id="GO:0005524">
    <property type="term" value="F:ATP binding"/>
    <property type="evidence" value="ECO:0007669"/>
    <property type="project" value="UniProtKB-KW"/>
</dbReference>
<dbReference type="Proteomes" id="UP000257039">
    <property type="component" value="Unassembled WGS sequence"/>
</dbReference>
<dbReference type="AlphaFoldDB" id="A0A4P9VS14"/>
<dbReference type="PANTHER" id="PTHR43335">
    <property type="entry name" value="ABC TRANSPORTER, ATP-BINDING PROTEIN"/>
    <property type="match status" value="1"/>
</dbReference>
<evidence type="ECO:0000313" key="6">
    <source>
        <dbReference type="EMBL" id="RDH45214.1"/>
    </source>
</evidence>
<dbReference type="InterPro" id="IPR027417">
    <property type="entry name" value="P-loop_NTPase"/>
</dbReference>
<feature type="domain" description="ABC transporter" evidence="5">
    <location>
        <begin position="2"/>
        <end position="231"/>
    </location>
</feature>
<keyword evidence="3" id="KW-0547">Nucleotide-binding</keyword>
<reference evidence="6 7" key="1">
    <citation type="submission" date="2017-04" db="EMBL/GenBank/DDBJ databases">
        <title>Draft genome sequence of Zooshikella ganghwensis VG4 isolated from Red Sea sediments.</title>
        <authorList>
            <person name="Rehman Z."/>
            <person name="Alam I."/>
            <person name="Kamau A."/>
            <person name="Bajic V."/>
            <person name="Leiknes T."/>
        </authorList>
    </citation>
    <scope>NUCLEOTIDE SEQUENCE [LARGE SCALE GENOMIC DNA]</scope>
    <source>
        <strain evidence="6 7">VG4</strain>
    </source>
</reference>
<dbReference type="Pfam" id="PF00005">
    <property type="entry name" value="ABC_tran"/>
    <property type="match status" value="1"/>
</dbReference>
<sequence>MIKIEHLSKNFDYFEAVKDISFSVSPGEVLGFLGPNGAGKSTTMKMICGFLTPSKGAISVFEHDVVKDPLAAKQLIGYLPEGAPAYADMTTLQYLRFIGEIRGFKGVELQQRIDKVVEDLALHSVITRRIENLSKGFKRRVGIAQAILHDPKVLILDEPTDGLDPNQKHQVRNLIRNLSKDKIVIISTHILEEVSAVCNRAIIIAKGELVADGKPAELEARSRYHHAVTLQVDTANNVLDDLTALDAVAEVEVSPESTKRFTLIPKSGAEVFSGVNKLIQDKGWVVEQLFVERGRLDDVFRNVTMKESQAEEVA</sequence>
<dbReference type="InterPro" id="IPR003593">
    <property type="entry name" value="AAA+_ATPase"/>
</dbReference>
<evidence type="ECO:0000313" key="7">
    <source>
        <dbReference type="Proteomes" id="UP000257039"/>
    </source>
</evidence>
<dbReference type="InterPro" id="IPR003439">
    <property type="entry name" value="ABC_transporter-like_ATP-bd"/>
</dbReference>
<dbReference type="EMBL" id="NDXW01000001">
    <property type="protein sequence ID" value="RDH45214.1"/>
    <property type="molecule type" value="Genomic_DNA"/>
</dbReference>
<dbReference type="Gene3D" id="3.40.50.300">
    <property type="entry name" value="P-loop containing nucleotide triphosphate hydrolases"/>
    <property type="match status" value="1"/>
</dbReference>
<dbReference type="GO" id="GO:0016887">
    <property type="term" value="F:ATP hydrolysis activity"/>
    <property type="evidence" value="ECO:0007669"/>
    <property type="project" value="InterPro"/>
</dbReference>
<dbReference type="PROSITE" id="PS50893">
    <property type="entry name" value="ABC_TRANSPORTER_2"/>
    <property type="match status" value="1"/>
</dbReference>
<dbReference type="RefSeq" id="WP_094788208.1">
    <property type="nucleotide sequence ID" value="NZ_NDXW01000001.1"/>
</dbReference>
<accession>A0A4P9VS14</accession>
<keyword evidence="2" id="KW-0813">Transport</keyword>
<comment type="similarity">
    <text evidence="1">Belongs to the ABC transporter superfamily.</text>
</comment>
<proteinExistence type="inferred from homology"/>
<organism evidence="6 7">
    <name type="scientific">Zooshikella ganghwensis</name>
    <dbReference type="NCBI Taxonomy" id="202772"/>
    <lineage>
        <taxon>Bacteria</taxon>
        <taxon>Pseudomonadati</taxon>
        <taxon>Pseudomonadota</taxon>
        <taxon>Gammaproteobacteria</taxon>
        <taxon>Oceanospirillales</taxon>
        <taxon>Zooshikellaceae</taxon>
        <taxon>Zooshikella</taxon>
    </lineage>
</organism>
<evidence type="ECO:0000256" key="1">
    <source>
        <dbReference type="ARBA" id="ARBA00005417"/>
    </source>
</evidence>
<dbReference type="SUPFAM" id="SSF52540">
    <property type="entry name" value="P-loop containing nucleoside triphosphate hydrolases"/>
    <property type="match status" value="1"/>
</dbReference>
<evidence type="ECO:0000256" key="2">
    <source>
        <dbReference type="ARBA" id="ARBA00022448"/>
    </source>
</evidence>
<protein>
    <submittedName>
        <fullName evidence="6">ATP-binding cassette domain-containing protein</fullName>
    </submittedName>
</protein>
<comment type="caution">
    <text evidence="6">The sequence shown here is derived from an EMBL/GenBank/DDBJ whole genome shotgun (WGS) entry which is preliminary data.</text>
</comment>
<gene>
    <name evidence="6" type="ORF">B9G39_18180</name>
</gene>
<keyword evidence="7" id="KW-1185">Reference proteome</keyword>